<dbReference type="Gene3D" id="3.40.50.1820">
    <property type="entry name" value="alpha/beta hydrolase"/>
    <property type="match status" value="1"/>
</dbReference>
<dbReference type="RefSeq" id="WP_132923753.1">
    <property type="nucleotide sequence ID" value="NZ_SJOI01000001.1"/>
</dbReference>
<reference evidence="6 7" key="1">
    <citation type="submission" date="2019-02" db="EMBL/GenBank/DDBJ databases">
        <title>Investigation of anaerobic lignin degradation for improved lignocellulosic biofuels.</title>
        <authorList>
            <person name="Deangelis K."/>
        </authorList>
    </citation>
    <scope>NUCLEOTIDE SEQUENCE [LARGE SCALE GENOMIC DNA]</scope>
    <source>
        <strain evidence="6 7">159R</strain>
    </source>
</reference>
<dbReference type="Pfam" id="PF06441">
    <property type="entry name" value="EHN"/>
    <property type="match status" value="1"/>
</dbReference>
<dbReference type="GO" id="GO:0097176">
    <property type="term" value="P:epoxide metabolic process"/>
    <property type="evidence" value="ECO:0007669"/>
    <property type="project" value="TreeGrafter"/>
</dbReference>
<protein>
    <submittedName>
        <fullName evidence="6">Pimeloyl-ACP methyl ester carboxylesterase</fullName>
    </submittedName>
</protein>
<feature type="active site" description="Proton acceptor" evidence="4">
    <location>
        <position position="370"/>
    </location>
</feature>
<evidence type="ECO:0000256" key="1">
    <source>
        <dbReference type="ARBA" id="ARBA00010088"/>
    </source>
</evidence>
<feature type="domain" description="Epoxide hydrolase N-terminal" evidence="5">
    <location>
        <begin position="19"/>
        <end position="123"/>
    </location>
</feature>
<accession>A0A4R1NBZ8</accession>
<organism evidence="6 7">
    <name type="scientific">Sodalis ligni</name>
    <dbReference type="NCBI Taxonomy" id="2697027"/>
    <lineage>
        <taxon>Bacteria</taxon>
        <taxon>Pseudomonadati</taxon>
        <taxon>Pseudomonadota</taxon>
        <taxon>Gammaproteobacteria</taxon>
        <taxon>Enterobacterales</taxon>
        <taxon>Bruguierivoracaceae</taxon>
        <taxon>Sodalis</taxon>
    </lineage>
</organism>
<comment type="caution">
    <text evidence="6">The sequence shown here is derived from an EMBL/GenBank/DDBJ whole genome shotgun (WGS) entry which is preliminary data.</text>
</comment>
<keyword evidence="3" id="KW-0378">Hydrolase</keyword>
<evidence type="ECO:0000259" key="5">
    <source>
        <dbReference type="Pfam" id="PF06441"/>
    </source>
</evidence>
<dbReference type="EMBL" id="SJOI01000001">
    <property type="protein sequence ID" value="TCL05014.1"/>
    <property type="molecule type" value="Genomic_DNA"/>
</dbReference>
<name>A0A4R1NBZ8_9GAMM</name>
<dbReference type="InterPro" id="IPR029058">
    <property type="entry name" value="AB_hydrolase_fold"/>
</dbReference>
<dbReference type="SUPFAM" id="SSF53474">
    <property type="entry name" value="alpha/beta-Hydrolases"/>
    <property type="match status" value="1"/>
</dbReference>
<proteinExistence type="inferred from homology"/>
<dbReference type="OrthoDB" id="9780765at2"/>
<gene>
    <name evidence="6" type="ORF">EZJ58_3168</name>
</gene>
<dbReference type="InterPro" id="IPR000639">
    <property type="entry name" value="Epox_hydrolase-like"/>
</dbReference>
<keyword evidence="7" id="KW-1185">Reference proteome</keyword>
<dbReference type="GO" id="GO:0004301">
    <property type="term" value="F:epoxide hydrolase activity"/>
    <property type="evidence" value="ECO:0007669"/>
    <property type="project" value="TreeGrafter"/>
</dbReference>
<feature type="active site" description="Proton donor" evidence="4">
    <location>
        <position position="318"/>
    </location>
</feature>
<evidence type="ECO:0000256" key="3">
    <source>
        <dbReference type="ARBA" id="ARBA00022801"/>
    </source>
</evidence>
<dbReference type="InterPro" id="IPR010497">
    <property type="entry name" value="Epoxide_hydro_N"/>
</dbReference>
<keyword evidence="2" id="KW-0058">Aromatic hydrocarbons catabolism</keyword>
<dbReference type="Proteomes" id="UP000294555">
    <property type="component" value="Unassembled WGS sequence"/>
</dbReference>
<evidence type="ECO:0000313" key="6">
    <source>
        <dbReference type="EMBL" id="TCL05014.1"/>
    </source>
</evidence>
<feature type="active site" description="Nucleophile" evidence="4">
    <location>
        <position position="192"/>
    </location>
</feature>
<dbReference type="PRINTS" id="PR00412">
    <property type="entry name" value="EPOXHYDRLASE"/>
</dbReference>
<dbReference type="PANTHER" id="PTHR21661">
    <property type="entry name" value="EPOXIDE HYDROLASE 1-RELATED"/>
    <property type="match status" value="1"/>
</dbReference>
<comment type="similarity">
    <text evidence="1">Belongs to the peptidase S33 family.</text>
</comment>
<dbReference type="AlphaFoldDB" id="A0A4R1NBZ8"/>
<sequence length="393" mass="44680">MLDFIDPMKSAPGQTEFLSPFTIAIPEAVLEDLKRRLDATRLPEQETVPDASQGPRLARIKELIEYWKTEYDWRRVEKRLNQYPQFKTGIDGLGIHFLHVRSRHPNAMPLILTHGWPGSVIEFLDIIDSLVDPIAHGGKAEDAFHLVIPSLPGYGFSDKPEDKGWNRNRIAKAWHALMRRLGYDQYVAQGGDWGSHVTIEMARLQLPGLKAIHTNLPLVTPRDKPAYPTPDEQRAFDQLARFGTDGSGYYWQMVTRPQTIGYALADSPVGLLSWIYDKFESWTDSNGDPVSVLGYDKILDDITLYWVTNTGASSARMYAEHPDLDFYAIPVHIPVGVSVFPGEIWTPPESWARQTYPNLVYWNKTSRGGHFAAFEQPVLFADEVRKAFRSIRN</sequence>
<evidence type="ECO:0000313" key="7">
    <source>
        <dbReference type="Proteomes" id="UP000294555"/>
    </source>
</evidence>
<evidence type="ECO:0000256" key="4">
    <source>
        <dbReference type="PIRSR" id="PIRSR001112-1"/>
    </source>
</evidence>
<evidence type="ECO:0000256" key="2">
    <source>
        <dbReference type="ARBA" id="ARBA00022797"/>
    </source>
</evidence>
<dbReference type="InterPro" id="IPR016292">
    <property type="entry name" value="Epoxide_hydrolase"/>
</dbReference>
<dbReference type="PIRSF" id="PIRSF001112">
    <property type="entry name" value="Epoxide_hydrolase"/>
    <property type="match status" value="1"/>
</dbReference>
<dbReference type="PANTHER" id="PTHR21661:SF35">
    <property type="entry name" value="EPOXIDE HYDROLASE"/>
    <property type="match status" value="1"/>
</dbReference>